<keyword evidence="3" id="KW-1185">Reference proteome</keyword>
<accession>A0AAN6BTC0</accession>
<dbReference type="InterPro" id="IPR036465">
    <property type="entry name" value="vWFA_dom_sf"/>
</dbReference>
<evidence type="ECO:0000313" key="2">
    <source>
        <dbReference type="EMBL" id="KAF5226912.1"/>
    </source>
</evidence>
<name>A0AAN6BTC0_FUSAU</name>
<comment type="caution">
    <text evidence="2">The sequence shown here is derived from an EMBL/GenBank/DDBJ whole genome shotgun (WGS) entry which is preliminary data.</text>
</comment>
<evidence type="ECO:0008006" key="4">
    <source>
        <dbReference type="Google" id="ProtNLM"/>
    </source>
</evidence>
<reference evidence="2 3" key="1">
    <citation type="submission" date="2020-02" db="EMBL/GenBank/DDBJ databases">
        <title>Identification and distribution of gene clusters putatively required for synthesis of sphingolipid metabolism inhibitors in phylogenetically diverse species of the filamentous fungus Fusarium.</title>
        <authorList>
            <person name="Kim H.-S."/>
            <person name="Busman M."/>
            <person name="Brown D.W."/>
            <person name="Divon H."/>
            <person name="Uhlig S."/>
            <person name="Proctor R.H."/>
        </authorList>
    </citation>
    <scope>NUCLEOTIDE SEQUENCE [LARGE SCALE GENOMIC DNA]</scope>
    <source>
        <strain evidence="2 3">NRRL 2903</strain>
    </source>
</reference>
<evidence type="ECO:0000256" key="1">
    <source>
        <dbReference type="SAM" id="MobiDB-lite"/>
    </source>
</evidence>
<evidence type="ECO:0000313" key="3">
    <source>
        <dbReference type="Proteomes" id="UP000537989"/>
    </source>
</evidence>
<dbReference type="AlphaFoldDB" id="A0AAN6BTC0"/>
<protein>
    <recommendedName>
        <fullName evidence="4">VWFA domain-containing protein</fullName>
    </recommendedName>
</protein>
<gene>
    <name evidence="2" type="ORF">FAUST_12106</name>
</gene>
<proteinExistence type="predicted"/>
<dbReference type="EMBL" id="JAAMOD010000843">
    <property type="protein sequence ID" value="KAF5226912.1"/>
    <property type="molecule type" value="Genomic_DNA"/>
</dbReference>
<dbReference type="SUPFAM" id="SSF53300">
    <property type="entry name" value="vWA-like"/>
    <property type="match status" value="1"/>
</dbReference>
<feature type="region of interest" description="Disordered" evidence="1">
    <location>
        <begin position="498"/>
        <end position="529"/>
    </location>
</feature>
<organism evidence="2 3">
    <name type="scientific">Fusarium austroamericanum</name>
    <dbReference type="NCBI Taxonomy" id="282268"/>
    <lineage>
        <taxon>Eukaryota</taxon>
        <taxon>Fungi</taxon>
        <taxon>Dikarya</taxon>
        <taxon>Ascomycota</taxon>
        <taxon>Pezizomycotina</taxon>
        <taxon>Sordariomycetes</taxon>
        <taxon>Hypocreomycetidae</taxon>
        <taxon>Hypocreales</taxon>
        <taxon>Nectriaceae</taxon>
        <taxon>Fusarium</taxon>
    </lineage>
</organism>
<dbReference type="Proteomes" id="UP000537989">
    <property type="component" value="Unassembled WGS sequence"/>
</dbReference>
<sequence length="931" mass="102217">MSLPLEAPNLQSASVNDGGLFRSLSSRNGLRQLRYRIRNKQEKYLSAISGSPRLSLSSSSSDSVNLADADAESFSGLRELPIVFAVDVSGSTKGRILKHEQETISKMTSMLDSSSLRAQSTILPWDGRAHAQLPCTKFKSLKSGAGTNPTVLLDDAANKVALQNSKLWFLMTDGAIEEKLVHRFANAIPQTGLNGTASVIILFGYPHRSPFDCNVSVGMSVFAVAPHCVFLFHDVQTSRVYVFQAKGSFTALLREESSFTPFGPATRWQNLTRITYDDLSRIKIPKAERLGEDTVVLPNGKRLNMANIYNNTLSREETLRLLSDYSALDVILLAARTRGKDSSVRSWIESARDSYKIPDIAFLERQDVDGRAKATMGRLLAAISKGSNTAHKPVDIWHYLLNPTAFKYNLDSRATAKIEAFQSTLRLAHKRNWRRFSTYGVGMDQESSNQVNEAVEEVLSTMNSYISASTMSPAILTPMSSPAPGNGYLSISPVESLPLAPPDLTQPPYRRRQSPLAPRTKKQQTTSDSPLVKDLLYVPGFRAERTPSRSSSSPVNLYGPCSICQEPEVIQVLLLQHSSPENFTPGLPGPGQRLGHKYPLLLGNFPETDTVLPIISCDACACSLVESGELPNGDTVAAALPLVSLTVSINRKLWEKKLAELYGHRFHENIVLLLFLSTLCVTIEYLIESKDPSDSPALTESLEWCCKEICKIPGLGLRAGLTPAGSLLAKAVSEQTSLEQTLCQVFCGMRPVLREGTLLSYPMEGFLVLIRLAGLVDSILPKTIEQFVWKGLLYQFTQQHAKLQGESGVEEASCVLKALLPGQANTISLSDLKGTYLLPDSPSVLEDFQRTGSYFAAVDTDTYNVANAVFLYLLLVSSTGTLIKDVANFFTLLQYDADELNRLQGGSCNVFEDCRIITKEIADKLIAAIYK</sequence>